<evidence type="ECO:0000256" key="4">
    <source>
        <dbReference type="ARBA" id="ARBA00022692"/>
    </source>
</evidence>
<dbReference type="InterPro" id="IPR029787">
    <property type="entry name" value="Nucleotide_cyclase"/>
</dbReference>
<keyword evidence="4 15" id="KW-0812">Transmembrane</keyword>
<dbReference type="GO" id="GO:0004383">
    <property type="term" value="F:guanylate cyclase activity"/>
    <property type="evidence" value="ECO:0007669"/>
    <property type="project" value="UniProtKB-EC"/>
</dbReference>
<dbReference type="InterPro" id="IPR018297">
    <property type="entry name" value="A/G_cyclase_CS"/>
</dbReference>
<dbReference type="InterPro" id="IPR001245">
    <property type="entry name" value="Ser-Thr/Tyr_kinase_cat_dom"/>
</dbReference>
<evidence type="ECO:0000259" key="16">
    <source>
        <dbReference type="PROSITE" id="PS50011"/>
    </source>
</evidence>
<evidence type="ECO:0000259" key="17">
    <source>
        <dbReference type="PROSITE" id="PS50125"/>
    </source>
</evidence>
<feature type="transmembrane region" description="Helical" evidence="15">
    <location>
        <begin position="51"/>
        <end position="68"/>
    </location>
</feature>
<dbReference type="WBParaSite" id="EVEC_0000105201-mRNA-1">
    <property type="protein sequence ID" value="EVEC_0000105201-mRNA-1"/>
    <property type="gene ID" value="EVEC_0000105201"/>
</dbReference>
<evidence type="ECO:0000256" key="8">
    <source>
        <dbReference type="ARBA" id="ARBA00023170"/>
    </source>
</evidence>
<dbReference type="GO" id="GO:0005524">
    <property type="term" value="F:ATP binding"/>
    <property type="evidence" value="ECO:0007669"/>
    <property type="project" value="InterPro"/>
</dbReference>
<reference evidence="20" key="1">
    <citation type="submission" date="2017-02" db="UniProtKB">
        <authorList>
            <consortium name="WormBaseParasite"/>
        </authorList>
    </citation>
    <scope>IDENTIFICATION</scope>
</reference>
<organism evidence="20">
    <name type="scientific">Enterobius vermicularis</name>
    <name type="common">Human pinworm</name>
    <dbReference type="NCBI Taxonomy" id="51028"/>
    <lineage>
        <taxon>Eukaryota</taxon>
        <taxon>Metazoa</taxon>
        <taxon>Ecdysozoa</taxon>
        <taxon>Nematoda</taxon>
        <taxon>Chromadorea</taxon>
        <taxon>Rhabditida</taxon>
        <taxon>Spirurina</taxon>
        <taxon>Oxyuridomorpha</taxon>
        <taxon>Oxyuroidea</taxon>
        <taxon>Oxyuridae</taxon>
        <taxon>Enterobius</taxon>
    </lineage>
</organism>
<evidence type="ECO:0000256" key="12">
    <source>
        <dbReference type="RuleBase" id="RU000405"/>
    </source>
</evidence>
<evidence type="ECO:0000256" key="9">
    <source>
        <dbReference type="ARBA" id="ARBA00023180"/>
    </source>
</evidence>
<reference evidence="18 19" key="2">
    <citation type="submission" date="2018-10" db="EMBL/GenBank/DDBJ databases">
        <authorList>
            <consortium name="Pathogen Informatics"/>
        </authorList>
    </citation>
    <scope>NUCLEOTIDE SEQUENCE [LARGE SCALE GENOMIC DNA]</scope>
</reference>
<dbReference type="PANTHER" id="PTHR11920">
    <property type="entry name" value="GUANYLYL CYCLASE"/>
    <property type="match status" value="1"/>
</dbReference>
<dbReference type="PROSITE" id="PS00452">
    <property type="entry name" value="GUANYLATE_CYCLASE_1"/>
    <property type="match status" value="1"/>
</dbReference>
<evidence type="ECO:0000256" key="10">
    <source>
        <dbReference type="ARBA" id="ARBA00023239"/>
    </source>
</evidence>
<evidence type="ECO:0000256" key="1">
    <source>
        <dbReference type="ARBA" id="ARBA00001436"/>
    </source>
</evidence>
<dbReference type="PROSITE" id="PS50125">
    <property type="entry name" value="GUANYLATE_CYCLASE_2"/>
    <property type="match status" value="1"/>
</dbReference>
<dbReference type="SUPFAM" id="SSF55073">
    <property type="entry name" value="Nucleotide cyclase"/>
    <property type="match status" value="1"/>
</dbReference>
<keyword evidence="14" id="KW-0175">Coiled coil</keyword>
<dbReference type="PANTHER" id="PTHR11920:SF495">
    <property type="entry name" value="RECEPTOR-TYPE GUANYLATE CYCLASE GCY-7"/>
    <property type="match status" value="1"/>
</dbReference>
<feature type="domain" description="Protein kinase" evidence="16">
    <location>
        <begin position="1"/>
        <end position="286"/>
    </location>
</feature>
<keyword evidence="11 13" id="KW-0141">cGMP biosynthesis</keyword>
<dbReference type="GO" id="GO:0007168">
    <property type="term" value="P:receptor guanylyl cyclase signaling pathway"/>
    <property type="evidence" value="ECO:0007669"/>
    <property type="project" value="TreeGrafter"/>
</dbReference>
<proteinExistence type="inferred from homology"/>
<evidence type="ECO:0000256" key="6">
    <source>
        <dbReference type="ARBA" id="ARBA00022989"/>
    </source>
</evidence>
<dbReference type="InterPro" id="IPR001054">
    <property type="entry name" value="A/G_cyclase"/>
</dbReference>
<evidence type="ECO:0000313" key="19">
    <source>
        <dbReference type="Proteomes" id="UP000274131"/>
    </source>
</evidence>
<dbReference type="InterPro" id="IPR050401">
    <property type="entry name" value="Cyclic_nucleotide_synthase"/>
</dbReference>
<feature type="coiled-coil region" evidence="14">
    <location>
        <begin position="283"/>
        <end position="325"/>
    </location>
</feature>
<evidence type="ECO:0000256" key="11">
    <source>
        <dbReference type="ARBA" id="ARBA00023293"/>
    </source>
</evidence>
<evidence type="ECO:0000313" key="20">
    <source>
        <dbReference type="WBParaSite" id="EVEC_0000105201-mRNA-1"/>
    </source>
</evidence>
<keyword evidence="7 15" id="KW-0472">Membrane</keyword>
<evidence type="ECO:0000256" key="13">
    <source>
        <dbReference type="RuleBase" id="RU003431"/>
    </source>
</evidence>
<evidence type="ECO:0000256" key="14">
    <source>
        <dbReference type="SAM" id="Coils"/>
    </source>
</evidence>
<comment type="catalytic activity">
    <reaction evidence="1 13">
        <text>GTP = 3',5'-cyclic GMP + diphosphate</text>
        <dbReference type="Rhea" id="RHEA:13665"/>
        <dbReference type="ChEBI" id="CHEBI:33019"/>
        <dbReference type="ChEBI" id="CHEBI:37565"/>
        <dbReference type="ChEBI" id="CHEBI:57746"/>
        <dbReference type="EC" id="4.6.1.2"/>
    </reaction>
</comment>
<evidence type="ECO:0000256" key="3">
    <source>
        <dbReference type="ARBA" id="ARBA00012202"/>
    </source>
</evidence>
<dbReference type="AlphaFoldDB" id="A0A0N4UUI2"/>
<dbReference type="CDD" id="cd07302">
    <property type="entry name" value="CHD"/>
    <property type="match status" value="1"/>
</dbReference>
<keyword evidence="10 12" id="KW-0456">Lyase</keyword>
<protein>
    <recommendedName>
        <fullName evidence="3 13">Guanylate cyclase</fullName>
        <ecNumber evidence="3 13">4.6.1.2</ecNumber>
    </recommendedName>
</protein>
<evidence type="ECO:0000256" key="5">
    <source>
        <dbReference type="ARBA" id="ARBA00022741"/>
    </source>
</evidence>
<dbReference type="EMBL" id="UXUI01007136">
    <property type="protein sequence ID" value="VDD85617.1"/>
    <property type="molecule type" value="Genomic_DNA"/>
</dbReference>
<dbReference type="SUPFAM" id="SSF56112">
    <property type="entry name" value="Protein kinase-like (PK-like)"/>
    <property type="match status" value="1"/>
</dbReference>
<dbReference type="GO" id="GO:0004672">
    <property type="term" value="F:protein kinase activity"/>
    <property type="evidence" value="ECO:0007669"/>
    <property type="project" value="InterPro"/>
</dbReference>
<name>A0A0N4UUI2_ENTVE</name>
<dbReference type="GO" id="GO:0004016">
    <property type="term" value="F:adenylate cyclase activity"/>
    <property type="evidence" value="ECO:0007669"/>
    <property type="project" value="TreeGrafter"/>
</dbReference>
<dbReference type="InterPro" id="IPR011009">
    <property type="entry name" value="Kinase-like_dom_sf"/>
</dbReference>
<gene>
    <name evidence="18" type="ORF">EVEC_LOCUS760</name>
</gene>
<sequence>MFLFCFVKKKPNFTEEEIWHFWGGAVPLSTPICGFSNELCRVSSWDRFKKLLIVGILLVVTLIIVAELNSRWKISYSKLTPHNIFNKVFMVKVREVENLNRFFGLSEDGLRTLALWKYCQRGSLLVILLNNNFLSNFPHWCRLSCLISERNFIFEALQAVHSSPLKFHGHLTSKNCLLTADWKLKIGDYGLTKFRSKLLWTAPEVLRLSRGFSRDPKVDIYSYAIICSEVLTRKSPWDLENRKETAEENKTKVKPELIHLVHDCWADEAHCRPDINFICKTLRAMIEEEKENLMDRASKVLETYAEELETKVEDRTHELAEEKKRSDIVLQRMLPKLAKRSLQFTAVICQPETFESATLFLSDIVSFAKLAAKCTPLQVVGLLDSIYVKMDLIIGEYDIYKVDTFGGGYLCVSGLPETNENRHVKEIADMAIRLVSTMENFKINYLPEEHVEIRIGIHTGFLTAGVIGVTMPRYCVFGDSVAVVSTLEKSGKGNQIHISSATYSMLKDNFGGYLYEKRGEIIGNMETYWLLGYSNSPSKAPEENHVKGAMYYKYRDDKGAQIA</sequence>
<dbReference type="EC" id="4.6.1.2" evidence="3 13"/>
<keyword evidence="9" id="KW-0325">Glycoprotein</keyword>
<dbReference type="InterPro" id="IPR000719">
    <property type="entry name" value="Prot_kinase_dom"/>
</dbReference>
<dbReference type="PROSITE" id="PS50011">
    <property type="entry name" value="PROTEIN_KINASE_DOM"/>
    <property type="match status" value="1"/>
</dbReference>
<dbReference type="STRING" id="51028.A0A0N4UUI2"/>
<keyword evidence="19" id="KW-1185">Reference proteome</keyword>
<feature type="domain" description="Guanylate cyclase" evidence="17">
    <location>
        <begin position="358"/>
        <end position="488"/>
    </location>
</feature>
<dbReference type="GO" id="GO:0005886">
    <property type="term" value="C:plasma membrane"/>
    <property type="evidence" value="ECO:0007669"/>
    <property type="project" value="TreeGrafter"/>
</dbReference>
<evidence type="ECO:0000313" key="18">
    <source>
        <dbReference type="EMBL" id="VDD85617.1"/>
    </source>
</evidence>
<evidence type="ECO:0000256" key="15">
    <source>
        <dbReference type="SAM" id="Phobius"/>
    </source>
</evidence>
<dbReference type="SMART" id="SM00044">
    <property type="entry name" value="CYCc"/>
    <property type="match status" value="1"/>
</dbReference>
<dbReference type="GO" id="GO:0035556">
    <property type="term" value="P:intracellular signal transduction"/>
    <property type="evidence" value="ECO:0007669"/>
    <property type="project" value="InterPro"/>
</dbReference>
<keyword evidence="6 15" id="KW-1133">Transmembrane helix</keyword>
<dbReference type="Gene3D" id="3.30.70.1230">
    <property type="entry name" value="Nucleotide cyclase"/>
    <property type="match status" value="1"/>
</dbReference>
<evidence type="ECO:0000256" key="2">
    <source>
        <dbReference type="ARBA" id="ARBA00004167"/>
    </source>
</evidence>
<dbReference type="FunFam" id="3.30.70.1230:FF:000030">
    <property type="entry name" value="Si:ch211-215j19.12"/>
    <property type="match status" value="1"/>
</dbReference>
<keyword evidence="5" id="KW-0547">Nucleotide-binding</keyword>
<dbReference type="OrthoDB" id="60033at2759"/>
<dbReference type="GO" id="GO:0001653">
    <property type="term" value="F:peptide receptor activity"/>
    <property type="evidence" value="ECO:0007669"/>
    <property type="project" value="TreeGrafter"/>
</dbReference>
<dbReference type="Pfam" id="PF00211">
    <property type="entry name" value="Guanylate_cyc"/>
    <property type="match status" value="1"/>
</dbReference>
<dbReference type="Pfam" id="PF07714">
    <property type="entry name" value="PK_Tyr_Ser-Thr"/>
    <property type="match status" value="1"/>
</dbReference>
<evidence type="ECO:0000256" key="7">
    <source>
        <dbReference type="ARBA" id="ARBA00023136"/>
    </source>
</evidence>
<keyword evidence="8" id="KW-0675">Receptor</keyword>
<dbReference type="Proteomes" id="UP000274131">
    <property type="component" value="Unassembled WGS sequence"/>
</dbReference>
<comment type="similarity">
    <text evidence="12">Belongs to the adenylyl cyclase class-4/guanylyl cyclase family.</text>
</comment>
<comment type="subcellular location">
    <subcellularLocation>
        <location evidence="2">Membrane</location>
        <topology evidence="2">Single-pass membrane protein</topology>
    </subcellularLocation>
</comment>
<accession>A0A0N4UUI2</accession>
<dbReference type="Gene3D" id="1.10.510.10">
    <property type="entry name" value="Transferase(Phosphotransferase) domain 1"/>
    <property type="match status" value="1"/>
</dbReference>